<protein>
    <submittedName>
        <fullName evidence="5">Helix-turn-helix transcriptional regulator</fullName>
    </submittedName>
</protein>
<organism evidence="5 6">
    <name type="scientific">Slackia piriformis</name>
    <dbReference type="NCBI Taxonomy" id="626934"/>
    <lineage>
        <taxon>Bacteria</taxon>
        <taxon>Bacillati</taxon>
        <taxon>Actinomycetota</taxon>
        <taxon>Coriobacteriia</taxon>
        <taxon>Eggerthellales</taxon>
        <taxon>Eggerthellaceae</taxon>
        <taxon>Slackia</taxon>
    </lineage>
</organism>
<keyword evidence="1" id="KW-0805">Transcription regulation</keyword>
<dbReference type="GO" id="GO:0003677">
    <property type="term" value="F:DNA binding"/>
    <property type="evidence" value="ECO:0007669"/>
    <property type="project" value="UniProtKB-KW"/>
</dbReference>
<dbReference type="SMART" id="SM00421">
    <property type="entry name" value="HTH_LUXR"/>
    <property type="match status" value="1"/>
</dbReference>
<evidence type="ECO:0000313" key="5">
    <source>
        <dbReference type="EMBL" id="MBS6940213.1"/>
    </source>
</evidence>
<keyword evidence="2" id="KW-0238">DNA-binding</keyword>
<dbReference type="AlphaFoldDB" id="A0A943UZ03"/>
<evidence type="ECO:0000256" key="1">
    <source>
        <dbReference type="ARBA" id="ARBA00023015"/>
    </source>
</evidence>
<evidence type="ECO:0000259" key="4">
    <source>
        <dbReference type="PROSITE" id="PS50043"/>
    </source>
</evidence>
<dbReference type="PROSITE" id="PS50043">
    <property type="entry name" value="HTH_LUXR_2"/>
    <property type="match status" value="1"/>
</dbReference>
<evidence type="ECO:0000256" key="2">
    <source>
        <dbReference type="ARBA" id="ARBA00023125"/>
    </source>
</evidence>
<dbReference type="PANTHER" id="PTHR44688:SF16">
    <property type="entry name" value="DNA-BINDING TRANSCRIPTIONAL ACTIVATOR DEVR_DOSR"/>
    <property type="match status" value="1"/>
</dbReference>
<accession>A0A943UZ03</accession>
<dbReference type="Pfam" id="PF00196">
    <property type="entry name" value="GerE"/>
    <property type="match status" value="1"/>
</dbReference>
<dbReference type="Proteomes" id="UP000727506">
    <property type="component" value="Unassembled WGS sequence"/>
</dbReference>
<dbReference type="GO" id="GO:0006355">
    <property type="term" value="P:regulation of DNA-templated transcription"/>
    <property type="evidence" value="ECO:0007669"/>
    <property type="project" value="InterPro"/>
</dbReference>
<keyword evidence="3" id="KW-0804">Transcription</keyword>
<dbReference type="SUPFAM" id="SSF46894">
    <property type="entry name" value="C-terminal effector domain of the bipartite response regulators"/>
    <property type="match status" value="1"/>
</dbReference>
<evidence type="ECO:0000313" key="6">
    <source>
        <dbReference type="Proteomes" id="UP000727506"/>
    </source>
</evidence>
<dbReference type="Gene3D" id="1.10.10.10">
    <property type="entry name" value="Winged helix-like DNA-binding domain superfamily/Winged helix DNA-binding domain"/>
    <property type="match status" value="1"/>
</dbReference>
<dbReference type="InterPro" id="IPR000792">
    <property type="entry name" value="Tscrpt_reg_LuxR_C"/>
</dbReference>
<dbReference type="PANTHER" id="PTHR44688">
    <property type="entry name" value="DNA-BINDING TRANSCRIPTIONAL ACTIVATOR DEVR_DOSR"/>
    <property type="match status" value="1"/>
</dbReference>
<evidence type="ECO:0000256" key="3">
    <source>
        <dbReference type="ARBA" id="ARBA00023163"/>
    </source>
</evidence>
<dbReference type="EMBL" id="JAGZSV010000017">
    <property type="protein sequence ID" value="MBS6940213.1"/>
    <property type="molecule type" value="Genomic_DNA"/>
</dbReference>
<name>A0A943UZ03_9ACTN</name>
<reference evidence="5" key="1">
    <citation type="submission" date="2021-02" db="EMBL/GenBank/DDBJ databases">
        <title>Infant gut strain persistence is associated with maternal origin, phylogeny, and functional potential including surface adhesion and iron acquisition.</title>
        <authorList>
            <person name="Lou Y.C."/>
        </authorList>
    </citation>
    <scope>NUCLEOTIDE SEQUENCE</scope>
    <source>
        <strain evidence="5">L2_039_000G1_dasL2_039_000G1_concoct_11</strain>
    </source>
</reference>
<dbReference type="InterPro" id="IPR016032">
    <property type="entry name" value="Sig_transdc_resp-reg_C-effctor"/>
</dbReference>
<gene>
    <name evidence="5" type="ORF">KH142_01775</name>
</gene>
<dbReference type="PRINTS" id="PR00038">
    <property type="entry name" value="HTHLUXR"/>
</dbReference>
<sequence length="66" mass="7552">MNLTPREREVCSLWVRGHTAAHIERRLCVSKSTVKTHVSHIYEKAGVSSREELIAAFEEFAPSRSR</sequence>
<proteinExistence type="predicted"/>
<dbReference type="CDD" id="cd06170">
    <property type="entry name" value="LuxR_C_like"/>
    <property type="match status" value="1"/>
</dbReference>
<comment type="caution">
    <text evidence="5">The sequence shown here is derived from an EMBL/GenBank/DDBJ whole genome shotgun (WGS) entry which is preliminary data.</text>
</comment>
<dbReference type="InterPro" id="IPR036388">
    <property type="entry name" value="WH-like_DNA-bd_sf"/>
</dbReference>
<feature type="domain" description="HTH luxR-type" evidence="4">
    <location>
        <begin position="1"/>
        <end position="61"/>
    </location>
</feature>